<dbReference type="Proteomes" id="UP000002191">
    <property type="component" value="Chromosome"/>
</dbReference>
<dbReference type="InterPro" id="IPR007621">
    <property type="entry name" value="TPM_dom"/>
</dbReference>
<dbReference type="STRING" id="643562.Daes_0050"/>
<evidence type="ECO:0000256" key="1">
    <source>
        <dbReference type="SAM" id="SignalP"/>
    </source>
</evidence>
<proteinExistence type="predicted"/>
<evidence type="ECO:0000313" key="3">
    <source>
        <dbReference type="EMBL" id="ADU61079.1"/>
    </source>
</evidence>
<reference evidence="4" key="1">
    <citation type="submission" date="2010-12" db="EMBL/GenBank/DDBJ databases">
        <title>Complete sequence of Desulfovibrio aespoeensis Aspo-2.</title>
        <authorList>
            <consortium name="US DOE Joint Genome Institute"/>
            <person name="Lucas S."/>
            <person name="Copeland A."/>
            <person name="Lapidus A."/>
            <person name="Cheng J.-F."/>
            <person name="Goodwin L."/>
            <person name="Pitluck S."/>
            <person name="Chertkov O."/>
            <person name="Misra M."/>
            <person name="Detter J.C."/>
            <person name="Han C."/>
            <person name="Tapia R."/>
            <person name="Land M."/>
            <person name="Hauser L."/>
            <person name="Kyrpides N."/>
            <person name="Ivanova N."/>
            <person name="Ovchinnikova G."/>
            <person name="Pedersen K."/>
            <person name="Jagevall S."/>
            <person name="Hazen T."/>
            <person name="Woyke T."/>
        </authorList>
    </citation>
    <scope>NUCLEOTIDE SEQUENCE [LARGE SCALE GENOMIC DNA]</scope>
    <source>
        <strain evidence="4">ATCC 700646 / DSM 10631 / Aspo-2</strain>
    </source>
</reference>
<dbReference type="Gene3D" id="3.10.310.50">
    <property type="match status" value="1"/>
</dbReference>
<gene>
    <name evidence="3" type="ordered locus">Daes_0050</name>
</gene>
<sequence length="261" mass="26273" precursor="true">MRSLLATILCAAWLTLCASGASALDVPPFAGRITDTANMMAPATRQALDSLLADLESTDSTQVAVLTVPSLEGDSLEAFSIRVADTWKVGQAKEDNGVILIVSQAERQVRIEVGYGLEGVLTDVMAGQIIDSIIIPHFRAGDFDGGFMAGATAIAQAVRGEFVAPTGTGSRGKGSVLPLIVLPMLLIIFATELFGRGKRASLSRDQQATGRSGVGSAASALFLLSMLGGSHRGGGGGLGGGGGFGGFGGGGFGGGGASGGW</sequence>
<reference evidence="3 4" key="2">
    <citation type="journal article" date="2014" name="Genome Announc.">
        <title>Complete Genome Sequence of the Subsurface, Mesophilic Sulfate-Reducing Bacterium Desulfovibrio aespoeensis Aspo-2.</title>
        <authorList>
            <person name="Pedersen K."/>
            <person name="Bengtsson A."/>
            <person name="Edlund J."/>
            <person name="Rabe L."/>
            <person name="Hazen T."/>
            <person name="Chakraborty R."/>
            <person name="Goodwin L."/>
            <person name="Shapiro N."/>
        </authorList>
    </citation>
    <scope>NUCLEOTIDE SEQUENCE [LARGE SCALE GENOMIC DNA]</scope>
    <source>
        <strain evidence="4">ATCC 700646 / DSM 10631 / Aspo-2</strain>
    </source>
</reference>
<feature type="chain" id="PRO_5003213703" description="TPM domain-containing protein" evidence="1">
    <location>
        <begin position="24"/>
        <end position="261"/>
    </location>
</feature>
<feature type="domain" description="TPM" evidence="2">
    <location>
        <begin position="33"/>
        <end position="156"/>
    </location>
</feature>
<evidence type="ECO:0000313" key="4">
    <source>
        <dbReference type="Proteomes" id="UP000002191"/>
    </source>
</evidence>
<protein>
    <recommendedName>
        <fullName evidence="2">TPM domain-containing protein</fullName>
    </recommendedName>
</protein>
<dbReference type="eggNOG" id="COG1512">
    <property type="taxonomic scope" value="Bacteria"/>
</dbReference>
<keyword evidence="4" id="KW-1185">Reference proteome</keyword>
<dbReference type="Pfam" id="PF04536">
    <property type="entry name" value="TPM_phosphatase"/>
    <property type="match status" value="1"/>
</dbReference>
<evidence type="ECO:0000259" key="2">
    <source>
        <dbReference type="Pfam" id="PF04536"/>
    </source>
</evidence>
<dbReference type="PANTHER" id="PTHR30373:SF2">
    <property type="entry name" value="UPF0603 PROTEIN YGCG"/>
    <property type="match status" value="1"/>
</dbReference>
<keyword evidence="1" id="KW-0732">Signal</keyword>
<dbReference type="EMBL" id="CP002431">
    <property type="protein sequence ID" value="ADU61079.1"/>
    <property type="molecule type" value="Genomic_DNA"/>
</dbReference>
<accession>E6VTY7</accession>
<dbReference type="AlphaFoldDB" id="E6VTY7"/>
<name>E6VTY7_PSEA9</name>
<dbReference type="KEGG" id="das:Daes_0050"/>
<dbReference type="HOGENOM" id="CLU_035211_2_3_7"/>
<feature type="signal peptide" evidence="1">
    <location>
        <begin position="1"/>
        <end position="23"/>
    </location>
</feature>
<organism evidence="3 4">
    <name type="scientific">Pseudodesulfovibrio aespoeensis (strain ATCC 700646 / DSM 10631 / Aspo-2)</name>
    <name type="common">Desulfovibrio aespoeensis</name>
    <dbReference type="NCBI Taxonomy" id="643562"/>
    <lineage>
        <taxon>Bacteria</taxon>
        <taxon>Pseudomonadati</taxon>
        <taxon>Thermodesulfobacteriota</taxon>
        <taxon>Desulfovibrionia</taxon>
        <taxon>Desulfovibrionales</taxon>
        <taxon>Desulfovibrionaceae</taxon>
    </lineage>
</organism>
<dbReference type="PANTHER" id="PTHR30373">
    <property type="entry name" value="UPF0603 PROTEIN YGCG"/>
    <property type="match status" value="1"/>
</dbReference>